<dbReference type="Pfam" id="PF02096">
    <property type="entry name" value="60KD_IMP"/>
    <property type="match status" value="1"/>
</dbReference>
<dbReference type="Pfam" id="PF14849">
    <property type="entry name" value="YidC_periplas"/>
    <property type="match status" value="1"/>
</dbReference>
<evidence type="ECO:0000313" key="17">
    <source>
        <dbReference type="EMBL" id="NLR76601.1"/>
    </source>
</evidence>
<evidence type="ECO:0000256" key="8">
    <source>
        <dbReference type="ARBA" id="ARBA00022989"/>
    </source>
</evidence>
<organism evidence="17 18">
    <name type="scientific">Leeia aquatica</name>
    <dbReference type="NCBI Taxonomy" id="2725557"/>
    <lineage>
        <taxon>Bacteria</taxon>
        <taxon>Pseudomonadati</taxon>
        <taxon>Pseudomonadota</taxon>
        <taxon>Betaproteobacteria</taxon>
        <taxon>Neisseriales</taxon>
        <taxon>Leeiaceae</taxon>
        <taxon>Leeia</taxon>
    </lineage>
</organism>
<keyword evidence="9 13" id="KW-0472">Membrane</keyword>
<dbReference type="Gene3D" id="2.70.98.90">
    <property type="match status" value="1"/>
</dbReference>
<dbReference type="PRINTS" id="PR01900">
    <property type="entry name" value="YIDCPROTEIN"/>
</dbReference>
<dbReference type="GO" id="GO:0015031">
    <property type="term" value="P:protein transport"/>
    <property type="evidence" value="ECO:0007669"/>
    <property type="project" value="UniProtKB-KW"/>
</dbReference>
<comment type="function">
    <text evidence="13">Required for the insertion and/or proper folding and/or complex formation of integral membrane proteins into the membrane. Involved in integration of membrane proteins that insert both dependently and independently of the Sec translocase complex, as well as at least some lipoproteins. Aids folding of multispanning membrane proteins.</text>
</comment>
<feature type="compositionally biased region" description="Low complexity" evidence="14">
    <location>
        <begin position="38"/>
        <end position="55"/>
    </location>
</feature>
<dbReference type="HAMAP" id="MF_01810">
    <property type="entry name" value="YidC_type1"/>
    <property type="match status" value="1"/>
</dbReference>
<feature type="transmembrane region" description="Helical" evidence="13">
    <location>
        <begin position="446"/>
        <end position="467"/>
    </location>
</feature>
<keyword evidence="18" id="KW-1185">Reference proteome</keyword>
<evidence type="ECO:0000256" key="11">
    <source>
        <dbReference type="ARBA" id="ARBA00033245"/>
    </source>
</evidence>
<evidence type="ECO:0000256" key="6">
    <source>
        <dbReference type="ARBA" id="ARBA00022692"/>
    </source>
</evidence>
<evidence type="ECO:0000259" key="15">
    <source>
        <dbReference type="Pfam" id="PF02096"/>
    </source>
</evidence>
<feature type="domain" description="Membrane insertase YidC N-terminal" evidence="16">
    <location>
        <begin position="68"/>
        <end position="366"/>
    </location>
</feature>
<dbReference type="InterPro" id="IPR047196">
    <property type="entry name" value="YidC_ALB_C"/>
</dbReference>
<accession>A0A847S4D1</accession>
<feature type="transmembrane region" description="Helical" evidence="13">
    <location>
        <begin position="377"/>
        <end position="397"/>
    </location>
</feature>
<feature type="transmembrane region" description="Helical" evidence="13">
    <location>
        <begin position="519"/>
        <end position="541"/>
    </location>
</feature>
<comment type="caution">
    <text evidence="13">Lacks conserved residue(s) required for the propagation of feature annotation.</text>
</comment>
<gene>
    <name evidence="13 17" type="primary">yidC</name>
    <name evidence="17" type="ORF">HF682_15645</name>
</gene>
<evidence type="ECO:0000259" key="16">
    <source>
        <dbReference type="Pfam" id="PF14849"/>
    </source>
</evidence>
<evidence type="ECO:0000256" key="9">
    <source>
        <dbReference type="ARBA" id="ARBA00023136"/>
    </source>
</evidence>
<dbReference type="CDD" id="cd20070">
    <property type="entry name" value="5TM_YidC_Alb3"/>
    <property type="match status" value="1"/>
</dbReference>
<dbReference type="NCBIfam" id="TIGR03593">
    <property type="entry name" value="yidC_nterm"/>
    <property type="match status" value="1"/>
</dbReference>
<evidence type="ECO:0000256" key="7">
    <source>
        <dbReference type="ARBA" id="ARBA00022927"/>
    </source>
</evidence>
<dbReference type="NCBIfam" id="TIGR03592">
    <property type="entry name" value="yidC_oxa1_cterm"/>
    <property type="match status" value="1"/>
</dbReference>
<evidence type="ECO:0000313" key="18">
    <source>
        <dbReference type="Proteomes" id="UP000587991"/>
    </source>
</evidence>
<keyword evidence="10 13" id="KW-0143">Chaperone</keyword>
<proteinExistence type="inferred from homology"/>
<evidence type="ECO:0000256" key="1">
    <source>
        <dbReference type="ARBA" id="ARBA00004429"/>
    </source>
</evidence>
<dbReference type="InterPro" id="IPR019998">
    <property type="entry name" value="Membr_insert_YidC"/>
</dbReference>
<keyword evidence="5 13" id="KW-1003">Cell membrane</keyword>
<dbReference type="PRINTS" id="PR00701">
    <property type="entry name" value="60KDINNERMP"/>
</dbReference>
<keyword evidence="4 13" id="KW-0813">Transport</keyword>
<feature type="domain" description="Membrane insertase YidC/Oxa/ALB C-terminal" evidence="15">
    <location>
        <begin position="377"/>
        <end position="554"/>
    </location>
</feature>
<comment type="caution">
    <text evidence="17">The sequence shown here is derived from an EMBL/GenBank/DDBJ whole genome shotgun (WGS) entry which is preliminary data.</text>
</comment>
<dbReference type="PANTHER" id="PTHR12428:SF65">
    <property type="entry name" value="CYTOCHROME C OXIDASE ASSEMBLY PROTEIN COX18, MITOCHONDRIAL"/>
    <property type="match status" value="1"/>
</dbReference>
<reference evidence="17 18" key="1">
    <citation type="submission" date="2020-04" db="EMBL/GenBank/DDBJ databases">
        <title>Draft genome of Leeia sp. IMCC25680.</title>
        <authorList>
            <person name="Song J."/>
            <person name="Cho J.-C."/>
        </authorList>
    </citation>
    <scope>NUCLEOTIDE SEQUENCE [LARGE SCALE GENOMIC DNA]</scope>
    <source>
        <strain evidence="17 18">IMCC25680</strain>
    </source>
</reference>
<dbReference type="GO" id="GO:0032977">
    <property type="term" value="F:membrane insertase activity"/>
    <property type="evidence" value="ECO:0007669"/>
    <property type="project" value="InterPro"/>
</dbReference>
<feature type="region of interest" description="Disordered" evidence="14">
    <location>
        <begin position="37"/>
        <end position="56"/>
    </location>
</feature>
<comment type="similarity">
    <text evidence="2 13">Belongs to the OXA1/ALB3/YidC family. Type 1 subfamily.</text>
</comment>
<dbReference type="AlphaFoldDB" id="A0A847S4D1"/>
<evidence type="ECO:0000256" key="13">
    <source>
        <dbReference type="HAMAP-Rule" id="MF_01810"/>
    </source>
</evidence>
<dbReference type="InterPro" id="IPR028055">
    <property type="entry name" value="YidC/Oxa/ALB_C"/>
</dbReference>
<evidence type="ECO:0000256" key="14">
    <source>
        <dbReference type="SAM" id="MobiDB-lite"/>
    </source>
</evidence>
<dbReference type="InterPro" id="IPR038221">
    <property type="entry name" value="YidC_periplasmic_sf"/>
</dbReference>
<dbReference type="CDD" id="cd19961">
    <property type="entry name" value="EcYidC-like_peri"/>
    <property type="match status" value="1"/>
</dbReference>
<dbReference type="InterPro" id="IPR028053">
    <property type="entry name" value="Membr_insert_YidC_N"/>
</dbReference>
<keyword evidence="7 13" id="KW-0653">Protein transport</keyword>
<dbReference type="Proteomes" id="UP000587991">
    <property type="component" value="Unassembled WGS sequence"/>
</dbReference>
<dbReference type="EMBL" id="JABAIM010000004">
    <property type="protein sequence ID" value="NLR76601.1"/>
    <property type="molecule type" value="Genomic_DNA"/>
</dbReference>
<evidence type="ECO:0000256" key="2">
    <source>
        <dbReference type="ARBA" id="ARBA00010527"/>
    </source>
</evidence>
<keyword evidence="6 13" id="KW-0812">Transmembrane</keyword>
<evidence type="ECO:0000256" key="5">
    <source>
        <dbReference type="ARBA" id="ARBA00022475"/>
    </source>
</evidence>
<evidence type="ECO:0000256" key="4">
    <source>
        <dbReference type="ARBA" id="ARBA00022448"/>
    </source>
</evidence>
<dbReference type="InterPro" id="IPR001708">
    <property type="entry name" value="YidC/ALB3/OXA1/COX18"/>
</dbReference>
<dbReference type="RefSeq" id="WP_168878270.1">
    <property type="nucleotide sequence ID" value="NZ_JABAIM010000004.1"/>
</dbReference>
<dbReference type="GO" id="GO:0051205">
    <property type="term" value="P:protein insertion into membrane"/>
    <property type="evidence" value="ECO:0007669"/>
    <property type="project" value="TreeGrafter"/>
</dbReference>
<keyword evidence="8 13" id="KW-1133">Transmembrane helix</keyword>
<dbReference type="NCBIfam" id="NF002352">
    <property type="entry name" value="PRK01318.1-3"/>
    <property type="match status" value="1"/>
</dbReference>
<evidence type="ECO:0000256" key="12">
    <source>
        <dbReference type="ARBA" id="ARBA00033342"/>
    </source>
</evidence>
<name>A0A847S4D1_9NEIS</name>
<comment type="subunit">
    <text evidence="13">Interacts with the Sec translocase complex via SecD. Specifically interacts with transmembrane segments of nascent integral membrane proteins during membrane integration.</text>
</comment>
<comment type="subcellular location">
    <subcellularLocation>
        <location evidence="1">Cell inner membrane</location>
        <topology evidence="1">Multi-pass membrane protein</topology>
    </subcellularLocation>
    <subcellularLocation>
        <location evidence="13">Cell membrane</location>
        <topology evidence="13">Multi-pass membrane protein</topology>
    </subcellularLocation>
</comment>
<evidence type="ECO:0000256" key="3">
    <source>
        <dbReference type="ARBA" id="ARBA00015325"/>
    </source>
</evidence>
<dbReference type="PANTHER" id="PTHR12428">
    <property type="entry name" value="OXA1"/>
    <property type="match status" value="1"/>
</dbReference>
<evidence type="ECO:0000256" key="10">
    <source>
        <dbReference type="ARBA" id="ARBA00023186"/>
    </source>
</evidence>
<dbReference type="GO" id="GO:0005886">
    <property type="term" value="C:plasma membrane"/>
    <property type="evidence" value="ECO:0007669"/>
    <property type="project" value="UniProtKB-SubCell"/>
</dbReference>
<protein>
    <recommendedName>
        <fullName evidence="3 13">Membrane protein insertase YidC</fullName>
    </recommendedName>
    <alternativeName>
        <fullName evidence="12 13">Foldase YidC</fullName>
    </alternativeName>
    <alternativeName>
        <fullName evidence="11 13">Membrane integrase YidC</fullName>
    </alternativeName>
    <alternativeName>
        <fullName evidence="13">Membrane protein YidC</fullName>
    </alternativeName>
</protein>
<sequence>MEPRRLLIFIVLSMALLLGWQQYQKYRYPEWAAQQNRPASTPAAEPAPAQAAGKPTVDEATLKTAGIITVNTDLIRAEIDLTGGDIRKLWVLKHGDTNKPKEPFLLLDNSVNPVAGRHLYVAQSAFSDESAKLGLPTRHTVYQAQTGIRMLDKGQDKLVVALTAPEQNGLAVTKLLTFHRNSYVIDVAFQIQNKGSSTVVPEAYYRILRDGIEPESKTRFSSAFTGAAIYTDQKKYQKVSFADITKGLENPEKISHVTQCNNGWVAMVQHYFIAAWLPPVQAGYDKEDCSKGTQRQFVLGKTSNGLYSIGTQLKLPAVAAGKSLTYSMPLFVGPEEQEQLLKASPSLVVTKDYGIFAVVAEPLFWLLVKLHALVGNWGWAIIALTVLLKALFYYPSAASYRSMAKMRDLGPRLQRIKEQFPDDRQQQSRAQMELFKTEKVNPMGGCLPMLIQMPVFMGLYWVLLGAVELRQAPWLGWIQDLSQPDPYFILPVLMAISMWYQSTLNPAPTDPLQAKMMKIMPLMFSVFFFFSPSGLVVYWLVNNILTIIQQKVIYAQMGIKPTQPAKASSK</sequence>